<feature type="domain" description="Alpha/beta hydrolase fold-3" evidence="2">
    <location>
        <begin position="56"/>
        <end position="253"/>
    </location>
</feature>
<dbReference type="InterPro" id="IPR013094">
    <property type="entry name" value="AB_hydrolase_3"/>
</dbReference>
<dbReference type="InterPro" id="IPR050300">
    <property type="entry name" value="GDXG_lipolytic_enzyme"/>
</dbReference>
<dbReference type="PANTHER" id="PTHR48081">
    <property type="entry name" value="AB HYDROLASE SUPERFAMILY PROTEIN C4A8.06C"/>
    <property type="match status" value="1"/>
</dbReference>
<evidence type="ECO:0000259" key="2">
    <source>
        <dbReference type="Pfam" id="PF07859"/>
    </source>
</evidence>
<dbReference type="Proteomes" id="UP000619457">
    <property type="component" value="Unassembled WGS sequence"/>
</dbReference>
<keyword evidence="1" id="KW-0378">Hydrolase</keyword>
<dbReference type="PANTHER" id="PTHR48081:SF8">
    <property type="entry name" value="ALPHA_BETA HYDROLASE FOLD-3 DOMAIN-CONTAINING PROTEIN-RELATED"/>
    <property type="match status" value="1"/>
</dbReference>
<accession>A0A918Q3G4</accession>
<evidence type="ECO:0000256" key="1">
    <source>
        <dbReference type="ARBA" id="ARBA00022801"/>
    </source>
</evidence>
<dbReference type="Pfam" id="PF07859">
    <property type="entry name" value="Abhydrolase_3"/>
    <property type="match status" value="1"/>
</dbReference>
<keyword evidence="4" id="KW-1185">Reference proteome</keyword>
<reference evidence="3" key="2">
    <citation type="submission" date="2020-09" db="EMBL/GenBank/DDBJ databases">
        <authorList>
            <person name="Sun Q."/>
            <person name="Kim S."/>
        </authorList>
    </citation>
    <scope>NUCLEOTIDE SEQUENCE</scope>
    <source>
        <strain evidence="3">KCTC 12368</strain>
    </source>
</reference>
<evidence type="ECO:0000313" key="3">
    <source>
        <dbReference type="EMBL" id="GGZ32547.1"/>
    </source>
</evidence>
<dbReference type="SUPFAM" id="SSF53474">
    <property type="entry name" value="alpha/beta-Hydrolases"/>
    <property type="match status" value="1"/>
</dbReference>
<gene>
    <name evidence="3" type="ORF">GCM10007049_27560</name>
</gene>
<evidence type="ECO:0000313" key="4">
    <source>
        <dbReference type="Proteomes" id="UP000619457"/>
    </source>
</evidence>
<comment type="caution">
    <text evidence="3">The sequence shown here is derived from an EMBL/GenBank/DDBJ whole genome shotgun (WGS) entry which is preliminary data.</text>
</comment>
<protein>
    <submittedName>
        <fullName evidence="3">N-acetylphosphinothricin-tripetide-deacetylase</fullName>
    </submittedName>
</protein>
<dbReference type="GO" id="GO:0016787">
    <property type="term" value="F:hydrolase activity"/>
    <property type="evidence" value="ECO:0007669"/>
    <property type="project" value="UniProtKB-KW"/>
</dbReference>
<dbReference type="InterPro" id="IPR029058">
    <property type="entry name" value="AB_hydrolase_fold"/>
</dbReference>
<name>A0A918Q3G4_9BACT</name>
<dbReference type="AlphaFoldDB" id="A0A918Q3G4"/>
<dbReference type="EMBL" id="BMWX01000004">
    <property type="protein sequence ID" value="GGZ32547.1"/>
    <property type="molecule type" value="Genomic_DNA"/>
</dbReference>
<organism evidence="3 4">
    <name type="scientific">Echinicola pacifica</name>
    <dbReference type="NCBI Taxonomy" id="346377"/>
    <lineage>
        <taxon>Bacteria</taxon>
        <taxon>Pseudomonadati</taxon>
        <taxon>Bacteroidota</taxon>
        <taxon>Cytophagia</taxon>
        <taxon>Cytophagales</taxon>
        <taxon>Cyclobacteriaceae</taxon>
        <taxon>Echinicola</taxon>
    </lineage>
</organism>
<proteinExistence type="predicted"/>
<dbReference type="RefSeq" id="WP_018475962.1">
    <property type="nucleotide sequence ID" value="NZ_BMWX01000004.1"/>
</dbReference>
<reference evidence="3" key="1">
    <citation type="journal article" date="2014" name="Int. J. Syst. Evol. Microbiol.">
        <title>Complete genome sequence of Corynebacterium casei LMG S-19264T (=DSM 44701T), isolated from a smear-ripened cheese.</title>
        <authorList>
            <consortium name="US DOE Joint Genome Institute (JGI-PGF)"/>
            <person name="Walter F."/>
            <person name="Albersmeier A."/>
            <person name="Kalinowski J."/>
            <person name="Ruckert C."/>
        </authorList>
    </citation>
    <scope>NUCLEOTIDE SEQUENCE</scope>
    <source>
        <strain evidence="3">KCTC 12368</strain>
    </source>
</reference>
<sequence>MDRIISAEELKRTREFFNGLGEIYKPDDNVQQIQETISGIVCYNFTPQNINNNRIMLYAHGGSFALGGIESHKAMMTHLATTTQTKIIFVEYGLAPENPFPKGINDFLEVYKALVSKNENKKIFVGGDSAGCGIILSSMAKLQYEPIQLPNGVIFISPWLNLYCNSESYLLNKENDPIIKKEELVKFANLYRGNIDLKVSSPSNLVFLSFPPNLVAVGKSEVLLQDSKDFNKKVKTIQSKSFLMEFENVTHVWSLTDINSEPTKSLFAEISNFLDNETN</sequence>
<dbReference type="Gene3D" id="3.40.50.1820">
    <property type="entry name" value="alpha/beta hydrolase"/>
    <property type="match status" value="1"/>
</dbReference>